<proteinExistence type="predicted"/>
<dbReference type="EMBL" id="FOXH01000002">
    <property type="protein sequence ID" value="SFP33909.1"/>
    <property type="molecule type" value="Genomic_DNA"/>
</dbReference>
<gene>
    <name evidence="2" type="ORF">SAMN04515674_102498</name>
</gene>
<organism evidence="2 3">
    <name type="scientific">Pseudarcicella hirudinis</name>
    <dbReference type="NCBI Taxonomy" id="1079859"/>
    <lineage>
        <taxon>Bacteria</taxon>
        <taxon>Pseudomonadati</taxon>
        <taxon>Bacteroidota</taxon>
        <taxon>Cytophagia</taxon>
        <taxon>Cytophagales</taxon>
        <taxon>Flectobacillaceae</taxon>
        <taxon>Pseudarcicella</taxon>
    </lineage>
</organism>
<reference evidence="2 3" key="1">
    <citation type="submission" date="2016-10" db="EMBL/GenBank/DDBJ databases">
        <authorList>
            <person name="de Groot N.N."/>
        </authorList>
    </citation>
    <scope>NUCLEOTIDE SEQUENCE [LARGE SCALE GENOMIC DNA]</scope>
    <source>
        <strain evidence="3">E92,LMG 26720,CCM 7988</strain>
    </source>
</reference>
<dbReference type="OrthoDB" id="596910at2"/>
<dbReference type="Gene3D" id="3.40.50.720">
    <property type="entry name" value="NAD(P)-binding Rossmann-like Domain"/>
    <property type="match status" value="1"/>
</dbReference>
<name>A0A1I5PIQ6_9BACT</name>
<dbReference type="Proteomes" id="UP000199306">
    <property type="component" value="Unassembled WGS sequence"/>
</dbReference>
<protein>
    <submittedName>
        <fullName evidence="2">Nucleoside-diphosphate-sugar epimerase</fullName>
    </submittedName>
</protein>
<dbReference type="STRING" id="1079859.SAMN04515674_102498"/>
<dbReference type="Pfam" id="PF01370">
    <property type="entry name" value="Epimerase"/>
    <property type="match status" value="1"/>
</dbReference>
<dbReference type="GO" id="GO:0005737">
    <property type="term" value="C:cytoplasm"/>
    <property type="evidence" value="ECO:0007669"/>
    <property type="project" value="TreeGrafter"/>
</dbReference>
<dbReference type="SUPFAM" id="SSF51735">
    <property type="entry name" value="NAD(P)-binding Rossmann-fold domains"/>
    <property type="match status" value="1"/>
</dbReference>
<dbReference type="InterPro" id="IPR036291">
    <property type="entry name" value="NAD(P)-bd_dom_sf"/>
</dbReference>
<dbReference type="InterPro" id="IPR001509">
    <property type="entry name" value="Epimerase_deHydtase"/>
</dbReference>
<dbReference type="GO" id="GO:0004029">
    <property type="term" value="F:aldehyde dehydrogenase (NAD+) activity"/>
    <property type="evidence" value="ECO:0007669"/>
    <property type="project" value="TreeGrafter"/>
</dbReference>
<evidence type="ECO:0000313" key="3">
    <source>
        <dbReference type="Proteomes" id="UP000199306"/>
    </source>
</evidence>
<feature type="domain" description="NAD-dependent epimerase/dehydratase" evidence="1">
    <location>
        <begin position="2"/>
        <end position="224"/>
    </location>
</feature>
<dbReference type="AlphaFoldDB" id="A0A1I5PIQ6"/>
<dbReference type="InterPro" id="IPR051783">
    <property type="entry name" value="NAD(P)-dependent_oxidoreduct"/>
</dbReference>
<accession>A0A1I5PIQ6</accession>
<dbReference type="PANTHER" id="PTHR48079:SF6">
    <property type="entry name" value="NAD(P)-BINDING DOMAIN-CONTAINING PROTEIN-RELATED"/>
    <property type="match status" value="1"/>
</dbReference>
<sequence>MILITGINGLVGSFVARYFLEEGEKVAGFKRPESDLSLLKGLEDQITWFEGDILDVLSLEEAISKADYVVHTAAMVSFAPKDRNKMLRINVEGTANVVNMCLLYKVKKLCFVSSVAAIGRKFSNGASDTSNLIDEKAQWEESPLNSNYAKSKYQAELEVWRGVAEGLDAVVVNPSIILGEADWYKSSTQLFKYVYDENKYYTGGTINYVDVQDVAEIIYKLLHSDIVNERFILNGGTLSYKQFFEKVASGFGRKAPSKEISGFLSQIAWRVEALRSLFTGKAPLITKETAQSANLNFIYPSQKIRKELNFEFTLLDETIERICKNLKAKVSD</sequence>
<evidence type="ECO:0000259" key="1">
    <source>
        <dbReference type="Pfam" id="PF01370"/>
    </source>
</evidence>
<keyword evidence="3" id="KW-1185">Reference proteome</keyword>
<evidence type="ECO:0000313" key="2">
    <source>
        <dbReference type="EMBL" id="SFP33909.1"/>
    </source>
</evidence>
<dbReference type="PANTHER" id="PTHR48079">
    <property type="entry name" value="PROTEIN YEEZ"/>
    <property type="match status" value="1"/>
</dbReference>
<dbReference type="RefSeq" id="WP_092013428.1">
    <property type="nucleotide sequence ID" value="NZ_FOXH01000002.1"/>
</dbReference>